<evidence type="ECO:0000256" key="9">
    <source>
        <dbReference type="SAM" id="MobiDB-lite"/>
    </source>
</evidence>
<dbReference type="PANTHER" id="PTHR24016:SF0">
    <property type="entry name" value="CONSERVED OLIGOMERIC GOLGI COMPLEX SUBUNIT 4"/>
    <property type="match status" value="1"/>
</dbReference>
<comment type="subcellular location">
    <subcellularLocation>
        <location evidence="1">Golgi apparatus membrane</location>
        <topology evidence="1">Peripheral membrane protein</topology>
    </subcellularLocation>
</comment>
<feature type="domain" description="COG4 transport protein middle alpha-helical bundle" evidence="10">
    <location>
        <begin position="161"/>
        <end position="535"/>
    </location>
</feature>
<feature type="region of interest" description="Disordered" evidence="9">
    <location>
        <begin position="466"/>
        <end position="485"/>
    </location>
</feature>
<dbReference type="OrthoDB" id="47059at2759"/>
<dbReference type="SMART" id="SM00762">
    <property type="entry name" value="Cog4"/>
    <property type="match status" value="1"/>
</dbReference>
<feature type="region of interest" description="Disordered" evidence="9">
    <location>
        <begin position="360"/>
        <end position="383"/>
    </location>
</feature>
<evidence type="ECO:0000256" key="6">
    <source>
        <dbReference type="ARBA" id="ARBA00023034"/>
    </source>
</evidence>
<dbReference type="GO" id="GO:0000139">
    <property type="term" value="C:Golgi membrane"/>
    <property type="evidence" value="ECO:0007669"/>
    <property type="project" value="UniProtKB-SubCell"/>
</dbReference>
<name>A0A5N5QPP5_9AGAM</name>
<keyword evidence="12" id="KW-1185">Reference proteome</keyword>
<evidence type="ECO:0000256" key="3">
    <source>
        <dbReference type="ARBA" id="ARBA00020975"/>
    </source>
</evidence>
<dbReference type="EMBL" id="SSOP01000045">
    <property type="protein sequence ID" value="KAB5593126.1"/>
    <property type="molecule type" value="Genomic_DNA"/>
</dbReference>
<dbReference type="AlphaFoldDB" id="A0A5N5QPP5"/>
<keyword evidence="4" id="KW-0813">Transport</keyword>
<gene>
    <name evidence="11" type="ORF">CTheo_3428</name>
</gene>
<dbReference type="InterPro" id="IPR013167">
    <property type="entry name" value="COG4_M"/>
</dbReference>
<evidence type="ECO:0000313" key="12">
    <source>
        <dbReference type="Proteomes" id="UP000383932"/>
    </source>
</evidence>
<evidence type="ECO:0000313" key="11">
    <source>
        <dbReference type="EMBL" id="KAB5593126.1"/>
    </source>
</evidence>
<dbReference type="InterPro" id="IPR048680">
    <property type="entry name" value="COG4_N"/>
</dbReference>
<proteinExistence type="inferred from homology"/>
<dbReference type="Pfam" id="PF20662">
    <property type="entry name" value="COG4_C"/>
    <property type="match status" value="1"/>
</dbReference>
<dbReference type="Proteomes" id="UP000383932">
    <property type="component" value="Unassembled WGS sequence"/>
</dbReference>
<keyword evidence="6" id="KW-0333">Golgi apparatus</keyword>
<reference evidence="11 12" key="1">
    <citation type="journal article" date="2019" name="Fungal Biol. Biotechnol.">
        <title>Draft genome sequence of fastidious pathogen Ceratobasidium theobromae, which causes vascular-streak dieback in Theobroma cacao.</title>
        <authorList>
            <person name="Ali S.S."/>
            <person name="Asman A."/>
            <person name="Shao J."/>
            <person name="Firmansyah A.P."/>
            <person name="Susilo A.W."/>
            <person name="Rosmana A."/>
            <person name="McMahon P."/>
            <person name="Junaid M."/>
            <person name="Guest D."/>
            <person name="Kheng T.Y."/>
            <person name="Meinhardt L.W."/>
            <person name="Bailey B.A."/>
        </authorList>
    </citation>
    <scope>NUCLEOTIDE SEQUENCE [LARGE SCALE GENOMIC DNA]</scope>
    <source>
        <strain evidence="11 12">CT2</strain>
    </source>
</reference>
<feature type="compositionally biased region" description="Polar residues" evidence="9">
    <location>
        <begin position="468"/>
        <end position="485"/>
    </location>
</feature>
<organism evidence="11 12">
    <name type="scientific">Ceratobasidium theobromae</name>
    <dbReference type="NCBI Taxonomy" id="1582974"/>
    <lineage>
        <taxon>Eukaryota</taxon>
        <taxon>Fungi</taxon>
        <taxon>Dikarya</taxon>
        <taxon>Basidiomycota</taxon>
        <taxon>Agaricomycotina</taxon>
        <taxon>Agaricomycetes</taxon>
        <taxon>Cantharellales</taxon>
        <taxon>Ceratobasidiaceae</taxon>
        <taxon>Ceratobasidium</taxon>
    </lineage>
</organism>
<dbReference type="InterPro" id="IPR048682">
    <property type="entry name" value="COG4"/>
</dbReference>
<dbReference type="Gene3D" id="1.20.58.1970">
    <property type="match status" value="1"/>
</dbReference>
<comment type="similarity">
    <text evidence="2">Belongs to the COG4 family.</text>
</comment>
<keyword evidence="5" id="KW-0653">Protein transport</keyword>
<feature type="region of interest" description="Disordered" evidence="9">
    <location>
        <begin position="312"/>
        <end position="331"/>
    </location>
</feature>
<accession>A0A5N5QPP5</accession>
<dbReference type="InterPro" id="IPR048684">
    <property type="entry name" value="COG4_C"/>
</dbReference>
<evidence type="ECO:0000256" key="4">
    <source>
        <dbReference type="ARBA" id="ARBA00022448"/>
    </source>
</evidence>
<evidence type="ECO:0000256" key="7">
    <source>
        <dbReference type="ARBA" id="ARBA00023136"/>
    </source>
</evidence>
<dbReference type="Pfam" id="PF08318">
    <property type="entry name" value="COG4_m"/>
    <property type="match status" value="1"/>
</dbReference>
<dbReference type="Gene3D" id="1.10.287.1060">
    <property type="entry name" value="ESAT-6-like"/>
    <property type="match status" value="1"/>
</dbReference>
<dbReference type="Pfam" id="PF20663">
    <property type="entry name" value="COG4_N"/>
    <property type="match status" value="1"/>
</dbReference>
<protein>
    <recommendedName>
        <fullName evidence="3">Conserved oligomeric Golgi complex subunit 4</fullName>
    </recommendedName>
    <alternativeName>
        <fullName evidence="8">Component of oligomeric Golgi complex 4</fullName>
    </alternativeName>
</protein>
<keyword evidence="7" id="KW-0472">Membrane</keyword>
<evidence type="ECO:0000256" key="1">
    <source>
        <dbReference type="ARBA" id="ARBA00004395"/>
    </source>
</evidence>
<feature type="compositionally biased region" description="Polar residues" evidence="9">
    <location>
        <begin position="364"/>
        <end position="374"/>
    </location>
</feature>
<comment type="caution">
    <text evidence="11">The sequence shown here is derived from an EMBL/GenBank/DDBJ whole genome shotgun (WGS) entry which is preliminary data.</text>
</comment>
<dbReference type="PANTHER" id="PTHR24016">
    <property type="entry name" value="CONSERVED OLIGOMERIC GOLGI COMPLEX SUBUNIT 4"/>
    <property type="match status" value="1"/>
</dbReference>
<evidence type="ECO:0000259" key="10">
    <source>
        <dbReference type="SMART" id="SM00762"/>
    </source>
</evidence>
<dbReference type="GO" id="GO:0015031">
    <property type="term" value="P:protein transport"/>
    <property type="evidence" value="ECO:0007669"/>
    <property type="project" value="UniProtKB-KW"/>
</dbReference>
<evidence type="ECO:0000256" key="8">
    <source>
        <dbReference type="ARBA" id="ARBA00031340"/>
    </source>
</evidence>
<evidence type="ECO:0000256" key="5">
    <source>
        <dbReference type="ARBA" id="ARBA00022927"/>
    </source>
</evidence>
<sequence>MNARTAVRIEDVLAALSKVEAEESELSHSLSEIVANKERIRVALTRLEKLAPVLDRVVQRGEVLKGNVSKTAATAERVGAGVRRLERIMGRVRAAAERVGQVADAKASLAALHAAIEQRDWEAAARHCARAVAVPKEVMDGSFAQVAIPSSDLPDPPSQTLANARTSLLAIFRREFDAAAIARDPVAISRFFKLFPAINCPVDGLSAYSDFVLDLVSRRAPPSVKTSSPVYYTAALTALYESVAGLIDQHQPIVEKYYGSGNMHTVVARLLRECDRVVNSLYDGWEEERDIPRKLADSRTATFQVLVPSTARTKTAGAAPPVDDSGPDPREIDRVLGELATMAGRWALFRRFLVDRLEDDMTPSEPSSPQTPVTTLKPVTPGPATPGFSLKPLTPGLPPINTSLQIGSNEPGVGKNEPEEPTPHAKALEVVEKTGIHARLGTLFDTTYAPLEIWHLRAALDRAHVNSAPANPQPTSGPNATAQTSTTPDDAFFILHLTLSRALSSGSVNCVCRTVKNIRDVVERDLVGVVRRRMEDCWRTGNVSTGKAKAAGEDRVAVFVTYLNDLSMCAHHAERLAHDLSASPALAQGFLESEVEEARAAVSGLSDLGGFKNVVKTGIDNLFTQLVKPRLRLLIPDVYRDVTYVLDESSYSAAEHEDAVRKRFVRGWGEVVGAYRVNLLVRIEDFLVDGIQDSLTEENYRAFFALAVEVVVRPWEKYIMGMKFTELGAIRFDRDLRAIIAHLSVGDARDKFTRLQQVSTLLNLDAEEDPDEFYTSSGIAWKLSASEAKAVSALRV</sequence>
<evidence type="ECO:0000256" key="2">
    <source>
        <dbReference type="ARBA" id="ARBA00009215"/>
    </source>
</evidence>